<evidence type="ECO:0000313" key="5">
    <source>
        <dbReference type="Proteomes" id="UP000199069"/>
    </source>
</evidence>
<dbReference type="InterPro" id="IPR036291">
    <property type="entry name" value="NAD(P)-bd_dom_sf"/>
</dbReference>
<dbReference type="GO" id="GO:0016491">
    <property type="term" value="F:oxidoreductase activity"/>
    <property type="evidence" value="ECO:0007669"/>
    <property type="project" value="UniProtKB-KW"/>
</dbReference>
<feature type="region of interest" description="Disordered" evidence="3">
    <location>
        <begin position="349"/>
        <end position="378"/>
    </location>
</feature>
<dbReference type="SUPFAM" id="SSF51735">
    <property type="entry name" value="NAD(P)-binding Rossmann-fold domains"/>
    <property type="match status" value="1"/>
</dbReference>
<dbReference type="Gene3D" id="1.25.40.10">
    <property type="entry name" value="Tetratricopeptide repeat domain"/>
    <property type="match status" value="2"/>
</dbReference>
<name>A0A0K3CJ36_RHOTO</name>
<dbReference type="PANTHER" id="PTHR24321:SF8">
    <property type="entry name" value="ESTRADIOL 17-BETA-DEHYDROGENASE 8-RELATED"/>
    <property type="match status" value="1"/>
</dbReference>
<comment type="similarity">
    <text evidence="1">Belongs to the short-chain dehydrogenases/reductases (SDR) family.</text>
</comment>
<dbReference type="SUPFAM" id="SSF48452">
    <property type="entry name" value="TPR-like"/>
    <property type="match status" value="2"/>
</dbReference>
<dbReference type="InterPro" id="IPR011990">
    <property type="entry name" value="TPR-like_helical_dom_sf"/>
</dbReference>
<evidence type="ECO:0000256" key="3">
    <source>
        <dbReference type="SAM" id="MobiDB-lite"/>
    </source>
</evidence>
<accession>A0A0K3CJ36</accession>
<dbReference type="STRING" id="5286.A0A0K3CJ36"/>
<evidence type="ECO:0000313" key="4">
    <source>
        <dbReference type="EMBL" id="CTR09679.1"/>
    </source>
</evidence>
<dbReference type="Pfam" id="PF13561">
    <property type="entry name" value="adh_short_C2"/>
    <property type="match status" value="1"/>
</dbReference>
<keyword evidence="5" id="KW-1185">Reference proteome</keyword>
<keyword evidence="2" id="KW-0560">Oxidoreductase</keyword>
<dbReference type="PRINTS" id="PR00081">
    <property type="entry name" value="GDHRDH"/>
</dbReference>
<dbReference type="Proteomes" id="UP000199069">
    <property type="component" value="Unassembled WGS sequence"/>
</dbReference>
<proteinExistence type="inferred from homology"/>
<dbReference type="PANTHER" id="PTHR24321">
    <property type="entry name" value="DEHYDROGENASES, SHORT CHAIN"/>
    <property type="match status" value="1"/>
</dbReference>
<gene>
    <name evidence="4" type="primary">FGENESH: predicted gene_11.36</name>
    <name evidence="4" type="ORF">BN2166_0055400</name>
</gene>
<dbReference type="EMBL" id="CWKI01000011">
    <property type="protein sequence ID" value="CTR09679.1"/>
    <property type="molecule type" value="Genomic_DNA"/>
</dbReference>
<sequence>MGRRATARLLAREGAKALYVLDYDGSTLEEFADELKSQHSGLSVTPITADASSTDLISSLCARALKEQGRLDFFFANAGTTGANMSLEGLDEEGVMDVMKVNVLSCFVAVKHASAAMKQNPPEARGGSIVLTASVAGLRSGAGPQDYSASKAAVINLANTSAQILAGTDIRVNAICPGLIETGMTTFTFDRARERGTLGKVGQLNPLRRFGIPEEIAQAALWLASDDSSYVNGIALPVDGGLSSSLPVAPEEAIALYQLGLFSTTIAEAAEHFKSAAILFAECGDEGREAMCYAELGNLFAAGEGGDPDSGIWFFKQALLLYLKLGDTLKEAHCLFSCGVLFARLPPPGPSAPSSTTSSPSLGASISSSTSQHTPNPTQSALAYLSQSAMLFRKMKDRKGEAECRYQMGKIYARVGGAREKSGLERAVKEFEEASNLFLKAGSNTDCAWTYYRLSLVMLKVRSKELALDYLAEARKLFADAKEKKAEGACLVRMAEMMRGEESKESSVPGWKEEEEAVVADKYLEEAATLMPSSTFDRLTRSHSH</sequence>
<evidence type="ECO:0000256" key="1">
    <source>
        <dbReference type="ARBA" id="ARBA00006484"/>
    </source>
</evidence>
<dbReference type="PRINTS" id="PR00080">
    <property type="entry name" value="SDRFAMILY"/>
</dbReference>
<protein>
    <submittedName>
        <fullName evidence="4">FGENESH: predicted gene_11.36 protein</fullName>
    </submittedName>
</protein>
<evidence type="ECO:0000256" key="2">
    <source>
        <dbReference type="ARBA" id="ARBA00023002"/>
    </source>
</evidence>
<feature type="compositionally biased region" description="Low complexity" evidence="3">
    <location>
        <begin position="352"/>
        <end position="371"/>
    </location>
</feature>
<reference evidence="4 5" key="1">
    <citation type="submission" date="2015-07" db="EMBL/GenBank/DDBJ databases">
        <authorList>
            <person name="Cajimat M.N.B."/>
            <person name="Milazzo M.L."/>
            <person name="Fulhorst C.F."/>
        </authorList>
    </citation>
    <scope>NUCLEOTIDE SEQUENCE [LARGE SCALE GENOMIC DNA]</scope>
    <source>
        <strain evidence="4">Single colony</strain>
    </source>
</reference>
<organism evidence="4 5">
    <name type="scientific">Rhodotorula toruloides</name>
    <name type="common">Yeast</name>
    <name type="synonym">Rhodosporidium toruloides</name>
    <dbReference type="NCBI Taxonomy" id="5286"/>
    <lineage>
        <taxon>Eukaryota</taxon>
        <taxon>Fungi</taxon>
        <taxon>Dikarya</taxon>
        <taxon>Basidiomycota</taxon>
        <taxon>Pucciniomycotina</taxon>
        <taxon>Microbotryomycetes</taxon>
        <taxon>Sporidiobolales</taxon>
        <taxon>Sporidiobolaceae</taxon>
        <taxon>Rhodotorula</taxon>
    </lineage>
</organism>
<dbReference type="AlphaFoldDB" id="A0A0K3CJ36"/>
<dbReference type="Gene3D" id="3.40.50.720">
    <property type="entry name" value="NAD(P)-binding Rossmann-like Domain"/>
    <property type="match status" value="1"/>
</dbReference>
<dbReference type="CDD" id="cd05233">
    <property type="entry name" value="SDR_c"/>
    <property type="match status" value="1"/>
</dbReference>
<dbReference type="FunFam" id="3.40.50.720:FF:000084">
    <property type="entry name" value="Short-chain dehydrogenase reductase"/>
    <property type="match status" value="1"/>
</dbReference>
<dbReference type="InterPro" id="IPR002347">
    <property type="entry name" value="SDR_fam"/>
</dbReference>